<keyword evidence="3" id="KW-1185">Reference proteome</keyword>
<protein>
    <submittedName>
        <fullName evidence="2">Uncharacterized protein</fullName>
    </submittedName>
</protein>
<evidence type="ECO:0000256" key="1">
    <source>
        <dbReference type="SAM" id="MobiDB-lite"/>
    </source>
</evidence>
<organism evidence="2 3">
    <name type="scientific">Colletotrichum navitas</name>
    <dbReference type="NCBI Taxonomy" id="681940"/>
    <lineage>
        <taxon>Eukaryota</taxon>
        <taxon>Fungi</taxon>
        <taxon>Dikarya</taxon>
        <taxon>Ascomycota</taxon>
        <taxon>Pezizomycotina</taxon>
        <taxon>Sordariomycetes</taxon>
        <taxon>Hypocreomycetidae</taxon>
        <taxon>Glomerellales</taxon>
        <taxon>Glomerellaceae</taxon>
        <taxon>Colletotrichum</taxon>
        <taxon>Colletotrichum graminicola species complex</taxon>
    </lineage>
</organism>
<proteinExistence type="predicted"/>
<accession>A0AAD8V0J8</accession>
<name>A0AAD8V0J8_9PEZI</name>
<sequence length="164" mass="17407">MSCQLPSLGRSTSLEEAVGSASCAENLVGGGREDIEQQLARRDIVDTTPASWREISSKGPVKSVGQPTEGNLSSLAVVGPADMSTHRGGGGAAFRVAIPETKSGPFLQQTTLCSRLGQRRTSTRQGHSRKASQTNKQARTHLKGRKGRRLAELASERAPVRVGM</sequence>
<feature type="compositionally biased region" description="Basic residues" evidence="1">
    <location>
        <begin position="117"/>
        <end position="130"/>
    </location>
</feature>
<evidence type="ECO:0000313" key="3">
    <source>
        <dbReference type="Proteomes" id="UP001230504"/>
    </source>
</evidence>
<gene>
    <name evidence="2" type="ORF">LY79DRAFT_358259</name>
</gene>
<feature type="compositionally biased region" description="Basic and acidic residues" evidence="1">
    <location>
        <begin position="149"/>
        <end position="164"/>
    </location>
</feature>
<evidence type="ECO:0000313" key="2">
    <source>
        <dbReference type="EMBL" id="KAK1579186.1"/>
    </source>
</evidence>
<dbReference type="Proteomes" id="UP001230504">
    <property type="component" value="Unassembled WGS sequence"/>
</dbReference>
<dbReference type="GeneID" id="85436957"/>
<comment type="caution">
    <text evidence="2">The sequence shown here is derived from an EMBL/GenBank/DDBJ whole genome shotgun (WGS) entry which is preliminary data.</text>
</comment>
<dbReference type="AlphaFoldDB" id="A0AAD8V0J8"/>
<dbReference type="EMBL" id="JAHLJV010000070">
    <property type="protein sequence ID" value="KAK1579186.1"/>
    <property type="molecule type" value="Genomic_DNA"/>
</dbReference>
<feature type="region of interest" description="Disordered" evidence="1">
    <location>
        <begin position="116"/>
        <end position="164"/>
    </location>
</feature>
<feature type="compositionally biased region" description="Basic residues" evidence="1">
    <location>
        <begin position="138"/>
        <end position="148"/>
    </location>
</feature>
<dbReference type="RefSeq" id="XP_060410337.1">
    <property type="nucleotide sequence ID" value="XM_060552717.1"/>
</dbReference>
<reference evidence="2" key="1">
    <citation type="submission" date="2021-06" db="EMBL/GenBank/DDBJ databases">
        <title>Comparative genomics, transcriptomics and evolutionary studies reveal genomic signatures of adaptation to plant cell wall in hemibiotrophic fungi.</title>
        <authorList>
            <consortium name="DOE Joint Genome Institute"/>
            <person name="Baroncelli R."/>
            <person name="Diaz J.F."/>
            <person name="Benocci T."/>
            <person name="Peng M."/>
            <person name="Battaglia E."/>
            <person name="Haridas S."/>
            <person name="Andreopoulos W."/>
            <person name="Labutti K."/>
            <person name="Pangilinan J."/>
            <person name="Floch G.L."/>
            <person name="Makela M.R."/>
            <person name="Henrissat B."/>
            <person name="Grigoriev I.V."/>
            <person name="Crouch J.A."/>
            <person name="De Vries R.P."/>
            <person name="Sukno S.A."/>
            <person name="Thon M.R."/>
        </authorList>
    </citation>
    <scope>NUCLEOTIDE SEQUENCE</scope>
    <source>
        <strain evidence="2">CBS 125086</strain>
    </source>
</reference>